<keyword evidence="5" id="KW-1185">Reference proteome</keyword>
<dbReference type="AlphaFoldDB" id="A0A9P6VU42"/>
<dbReference type="InterPro" id="IPR050177">
    <property type="entry name" value="Lipid_A_modif_metabolic_enz"/>
</dbReference>
<dbReference type="GO" id="GO:0006694">
    <property type="term" value="P:steroid biosynthetic process"/>
    <property type="evidence" value="ECO:0007669"/>
    <property type="project" value="InterPro"/>
</dbReference>
<name>A0A9P6VU42_RHOMI</name>
<evidence type="ECO:0000259" key="3">
    <source>
        <dbReference type="Pfam" id="PF01073"/>
    </source>
</evidence>
<protein>
    <submittedName>
        <fullName evidence="4">Erg26, C-3 sterol dehydrogenase</fullName>
    </submittedName>
</protein>
<dbReference type="InterPro" id="IPR036291">
    <property type="entry name" value="NAD(P)-bd_dom_sf"/>
</dbReference>
<accession>A0A9P6VU42</accession>
<dbReference type="Gene3D" id="3.40.50.720">
    <property type="entry name" value="NAD(P)-binding Rossmann-like Domain"/>
    <property type="match status" value="2"/>
</dbReference>
<sequence>MTSPRPRRASAPESYAVIGGEGFLGAALVSELLERHPASNVASFGLTQRRFDTPSGGGDPYRFFRTDITSYESILSALRDSAATTVFHTASPHAKSTPEVWRKVNIEGTDAVVRACREAGVRKLVFTSSMTVVYEPSTPYKNVDERLPIIETEEKVATYAGSKQKRLSWLRMVKTASRRALYGSAASLGKFTALRSVGVLPGFIKVYKSGQSVFQMGDNSNLFDFVTVKNVVHAHLLAAERLDAPPLPASTFVTRLEPVQCTVKRRPLPTSRYQHVIDPSKPAPPPDPPLPAVRNKWNQFACSDDKPVSAENLTVAGQAFFITNGEPVNFWTFARAVYFEYSQRPPRCWDPLVFPKEVGMLYASLSETIGWFQGKKPEDCAVPKAYMQQVLHDLYCDIERARRLLGYEPIESLEEGIRTGVAWYKADEARQERQAAAGAGDSLPKRS</sequence>
<evidence type="ECO:0000256" key="2">
    <source>
        <dbReference type="ARBA" id="ARBA00023002"/>
    </source>
</evidence>
<evidence type="ECO:0000313" key="4">
    <source>
        <dbReference type="EMBL" id="KAG0655768.1"/>
    </source>
</evidence>
<dbReference type="PANTHER" id="PTHR43245:SF51">
    <property type="entry name" value="SHORT CHAIN DEHYDROGENASE_REDUCTASE FAMILY 42E, MEMBER 2"/>
    <property type="match status" value="1"/>
</dbReference>
<evidence type="ECO:0000313" key="5">
    <source>
        <dbReference type="Proteomes" id="UP000777482"/>
    </source>
</evidence>
<organism evidence="4 5">
    <name type="scientific">Rhodotorula mucilaginosa</name>
    <name type="common">Yeast</name>
    <name type="synonym">Rhodotorula rubra</name>
    <dbReference type="NCBI Taxonomy" id="5537"/>
    <lineage>
        <taxon>Eukaryota</taxon>
        <taxon>Fungi</taxon>
        <taxon>Dikarya</taxon>
        <taxon>Basidiomycota</taxon>
        <taxon>Pucciniomycotina</taxon>
        <taxon>Microbotryomycetes</taxon>
        <taxon>Sporidiobolales</taxon>
        <taxon>Sporidiobolaceae</taxon>
        <taxon>Rhodotorula</taxon>
    </lineage>
</organism>
<dbReference type="OrthoDB" id="10058185at2759"/>
<comment type="similarity">
    <text evidence="1">Belongs to the 3-beta-HSD family.</text>
</comment>
<gene>
    <name evidence="4" type="primary">ERG26_1</name>
    <name evidence="4" type="ORF">C6P46_000730</name>
</gene>
<dbReference type="Pfam" id="PF01073">
    <property type="entry name" value="3Beta_HSD"/>
    <property type="match status" value="1"/>
</dbReference>
<feature type="domain" description="3-beta hydroxysteroid dehydrogenase/isomerase" evidence="3">
    <location>
        <begin position="16"/>
        <end position="245"/>
    </location>
</feature>
<comment type="caution">
    <text evidence="4">The sequence shown here is derived from an EMBL/GenBank/DDBJ whole genome shotgun (WGS) entry which is preliminary data.</text>
</comment>
<keyword evidence="2" id="KW-0560">Oxidoreductase</keyword>
<dbReference type="InterPro" id="IPR002225">
    <property type="entry name" value="3Beta_OHSteriod_DH/Estase"/>
</dbReference>
<proteinExistence type="inferred from homology"/>
<evidence type="ECO:0000256" key="1">
    <source>
        <dbReference type="ARBA" id="ARBA00009219"/>
    </source>
</evidence>
<dbReference type="EMBL" id="PUHQ01000112">
    <property type="protein sequence ID" value="KAG0655768.1"/>
    <property type="molecule type" value="Genomic_DNA"/>
</dbReference>
<dbReference type="Proteomes" id="UP000777482">
    <property type="component" value="Unassembled WGS sequence"/>
</dbReference>
<dbReference type="SUPFAM" id="SSF51735">
    <property type="entry name" value="NAD(P)-binding Rossmann-fold domains"/>
    <property type="match status" value="1"/>
</dbReference>
<reference evidence="4 5" key="1">
    <citation type="submission" date="2020-11" db="EMBL/GenBank/DDBJ databases">
        <title>Kefir isolates.</title>
        <authorList>
            <person name="Marcisauskas S."/>
            <person name="Kim Y."/>
            <person name="Blasche S."/>
        </authorList>
    </citation>
    <scope>NUCLEOTIDE SEQUENCE [LARGE SCALE GENOMIC DNA]</scope>
    <source>
        <strain evidence="4 5">KR</strain>
    </source>
</reference>
<dbReference type="GO" id="GO:0016616">
    <property type="term" value="F:oxidoreductase activity, acting on the CH-OH group of donors, NAD or NADP as acceptor"/>
    <property type="evidence" value="ECO:0007669"/>
    <property type="project" value="InterPro"/>
</dbReference>
<dbReference type="PANTHER" id="PTHR43245">
    <property type="entry name" value="BIFUNCTIONAL POLYMYXIN RESISTANCE PROTEIN ARNA"/>
    <property type="match status" value="1"/>
</dbReference>